<comment type="similarity">
    <text evidence="1">Belongs to the LysR transcriptional regulatory family.</text>
</comment>
<evidence type="ECO:0000256" key="1">
    <source>
        <dbReference type="ARBA" id="ARBA00009437"/>
    </source>
</evidence>
<dbReference type="GO" id="GO:0003677">
    <property type="term" value="F:DNA binding"/>
    <property type="evidence" value="ECO:0007669"/>
    <property type="project" value="UniProtKB-KW"/>
</dbReference>
<evidence type="ECO:0000259" key="5">
    <source>
        <dbReference type="PROSITE" id="PS50931"/>
    </source>
</evidence>
<evidence type="ECO:0000256" key="3">
    <source>
        <dbReference type="ARBA" id="ARBA00023125"/>
    </source>
</evidence>
<proteinExistence type="inferred from homology"/>
<dbReference type="PANTHER" id="PTHR30419">
    <property type="entry name" value="HTH-TYPE TRANSCRIPTIONAL REGULATOR YBHD"/>
    <property type="match status" value="1"/>
</dbReference>
<dbReference type="Gene3D" id="3.40.190.290">
    <property type="match status" value="1"/>
</dbReference>
<evidence type="ECO:0000256" key="4">
    <source>
        <dbReference type="ARBA" id="ARBA00023163"/>
    </source>
</evidence>
<comment type="caution">
    <text evidence="6">The sequence shown here is derived from an EMBL/GenBank/DDBJ whole genome shotgun (WGS) entry which is preliminary data.</text>
</comment>
<dbReference type="InterPro" id="IPR036388">
    <property type="entry name" value="WH-like_DNA-bd_sf"/>
</dbReference>
<dbReference type="GO" id="GO:0005829">
    <property type="term" value="C:cytosol"/>
    <property type="evidence" value="ECO:0007669"/>
    <property type="project" value="TreeGrafter"/>
</dbReference>
<name>A0A7W2JW48_9PSED</name>
<dbReference type="InterPro" id="IPR036390">
    <property type="entry name" value="WH_DNA-bd_sf"/>
</dbReference>
<dbReference type="Gene3D" id="1.10.10.10">
    <property type="entry name" value="Winged helix-like DNA-binding domain superfamily/Winged helix DNA-binding domain"/>
    <property type="match status" value="1"/>
</dbReference>
<dbReference type="InterPro" id="IPR000847">
    <property type="entry name" value="LysR_HTH_N"/>
</dbReference>
<organism evidence="6 7">
    <name type="scientific">Pseudomonas mosselii</name>
    <dbReference type="NCBI Taxonomy" id="78327"/>
    <lineage>
        <taxon>Bacteria</taxon>
        <taxon>Pseudomonadati</taxon>
        <taxon>Pseudomonadota</taxon>
        <taxon>Gammaproteobacteria</taxon>
        <taxon>Pseudomonadales</taxon>
        <taxon>Pseudomonadaceae</taxon>
        <taxon>Pseudomonas</taxon>
    </lineage>
</organism>
<dbReference type="PRINTS" id="PR00039">
    <property type="entry name" value="HTHLYSR"/>
</dbReference>
<accession>A0A7W2JW48</accession>
<dbReference type="PANTHER" id="PTHR30419:SF8">
    <property type="entry name" value="NITROGEN ASSIMILATION TRANSCRIPTIONAL ACTIVATOR-RELATED"/>
    <property type="match status" value="1"/>
</dbReference>
<protein>
    <submittedName>
        <fullName evidence="6">Transcriptional regulator CynR</fullName>
    </submittedName>
</protein>
<dbReference type="Pfam" id="PF00126">
    <property type="entry name" value="HTH_1"/>
    <property type="match status" value="1"/>
</dbReference>
<dbReference type="SUPFAM" id="SSF53850">
    <property type="entry name" value="Periplasmic binding protein-like II"/>
    <property type="match status" value="1"/>
</dbReference>
<dbReference type="GO" id="GO:0003700">
    <property type="term" value="F:DNA-binding transcription factor activity"/>
    <property type="evidence" value="ECO:0007669"/>
    <property type="project" value="InterPro"/>
</dbReference>
<reference evidence="6 7" key="1">
    <citation type="submission" date="2020-07" db="EMBL/GenBank/DDBJ databases">
        <title>Diversity of carbapenemase encoding genes among Pseudomonas putida group clinical isolates in a tertiary Brazilian hospital.</title>
        <authorList>
            <person name="Alberto-Lei F."/>
            <person name="Nodari C.S."/>
            <person name="Streling A.P."/>
            <person name="Paulino J.T."/>
            <person name="Bessa-Neto F.O."/>
            <person name="Cayo R."/>
            <person name="Gales A.C."/>
        </authorList>
    </citation>
    <scope>NUCLEOTIDE SEQUENCE [LARGE SCALE GENOMIC DNA]</scope>
    <source>
        <strain evidence="6 7">14802</strain>
    </source>
</reference>
<keyword evidence="4" id="KW-0804">Transcription</keyword>
<keyword evidence="3" id="KW-0238">DNA-binding</keyword>
<dbReference type="Pfam" id="PF03466">
    <property type="entry name" value="LysR_substrate"/>
    <property type="match status" value="1"/>
</dbReference>
<dbReference type="EMBL" id="JACGDE010000010">
    <property type="protein sequence ID" value="MBA6066263.1"/>
    <property type="molecule type" value="Genomic_DNA"/>
</dbReference>
<dbReference type="NCBIfam" id="NF008416">
    <property type="entry name" value="PRK11242.1"/>
    <property type="match status" value="1"/>
</dbReference>
<dbReference type="FunFam" id="1.10.10.10:FF:000001">
    <property type="entry name" value="LysR family transcriptional regulator"/>
    <property type="match status" value="1"/>
</dbReference>
<gene>
    <name evidence="6" type="primary">cynR</name>
    <name evidence="6" type="ORF">H4C75_16095</name>
</gene>
<dbReference type="PROSITE" id="PS50931">
    <property type="entry name" value="HTH_LYSR"/>
    <property type="match status" value="1"/>
</dbReference>
<dbReference type="InterPro" id="IPR005119">
    <property type="entry name" value="LysR_subst-bd"/>
</dbReference>
<evidence type="ECO:0000313" key="7">
    <source>
        <dbReference type="Proteomes" id="UP000541770"/>
    </source>
</evidence>
<dbReference type="SUPFAM" id="SSF46785">
    <property type="entry name" value="Winged helix' DNA-binding domain"/>
    <property type="match status" value="1"/>
</dbReference>
<sequence>MLARHIQYFLAVAQHHSFTRAAAALHVSQPALSQQVRQLEESLGAQLFDRSGRTTRLTDAGEVYLRYAKRASQELQEARRAIHDVGDLSRGSLRVAVTPTFTSYLIGPLVEAFHGRYPNITLNLSEIAQERMEQMLQLDELDVGIAFDERHAQDIDTSPLLVETLALVVGSQHPLAQASAIGPQALNDESMILLSAEFATREQIERYCRQHGIRPQVLMEANAIGAVIEVVRRTTLSTLLPANIVLAHDDLAAIALDPLRLQRTAVLMQRRGVYQTAAARAFLALAKEVAAQLEHG</sequence>
<dbReference type="RefSeq" id="WP_182323495.1">
    <property type="nucleotide sequence ID" value="NZ_CP095556.1"/>
</dbReference>
<dbReference type="Proteomes" id="UP000541770">
    <property type="component" value="Unassembled WGS sequence"/>
</dbReference>
<dbReference type="InterPro" id="IPR050950">
    <property type="entry name" value="HTH-type_LysR_regulators"/>
</dbReference>
<evidence type="ECO:0000256" key="2">
    <source>
        <dbReference type="ARBA" id="ARBA00023015"/>
    </source>
</evidence>
<keyword evidence="2" id="KW-0805">Transcription regulation</keyword>
<feature type="domain" description="HTH lysR-type" evidence="5">
    <location>
        <begin position="1"/>
        <end position="58"/>
    </location>
</feature>
<evidence type="ECO:0000313" key="6">
    <source>
        <dbReference type="EMBL" id="MBA6066263.1"/>
    </source>
</evidence>
<dbReference type="AlphaFoldDB" id="A0A7W2JW48"/>